<accession>A0A9P8IIS2</accession>
<dbReference type="EMBL" id="JAGHQM010001380">
    <property type="protein sequence ID" value="KAH0555745.1"/>
    <property type="molecule type" value="Genomic_DNA"/>
</dbReference>
<dbReference type="Proteomes" id="UP000750711">
    <property type="component" value="Unassembled WGS sequence"/>
</dbReference>
<evidence type="ECO:0000313" key="4">
    <source>
        <dbReference type="Proteomes" id="UP000750711"/>
    </source>
</evidence>
<keyword evidence="2" id="KW-0812">Transmembrane</keyword>
<feature type="region of interest" description="Disordered" evidence="1">
    <location>
        <begin position="17"/>
        <end position="39"/>
    </location>
</feature>
<dbReference type="InterPro" id="IPR053008">
    <property type="entry name" value="Phomopsin_biosynth_assoc"/>
</dbReference>
<reference evidence="3" key="1">
    <citation type="submission" date="2021-03" db="EMBL/GenBank/DDBJ databases">
        <title>Comparative genomics and phylogenomic investigation of the class Geoglossomycetes provide insights into ecological specialization and systematics.</title>
        <authorList>
            <person name="Melie T."/>
            <person name="Pirro S."/>
            <person name="Miller A.N."/>
            <person name="Quandt A."/>
        </authorList>
    </citation>
    <scope>NUCLEOTIDE SEQUENCE</scope>
    <source>
        <strain evidence="3">CAQ_001_2017</strain>
    </source>
</reference>
<feature type="transmembrane region" description="Helical" evidence="2">
    <location>
        <begin position="55"/>
        <end position="76"/>
    </location>
</feature>
<dbReference type="PANTHER" id="PTHR35896">
    <property type="entry name" value="IG-LIKE DOMAIN-CONTAINING PROTEIN"/>
    <property type="match status" value="1"/>
</dbReference>
<organism evidence="3 4">
    <name type="scientific">Trichoglossum hirsutum</name>
    <dbReference type="NCBI Taxonomy" id="265104"/>
    <lineage>
        <taxon>Eukaryota</taxon>
        <taxon>Fungi</taxon>
        <taxon>Dikarya</taxon>
        <taxon>Ascomycota</taxon>
        <taxon>Pezizomycotina</taxon>
        <taxon>Geoglossomycetes</taxon>
        <taxon>Geoglossales</taxon>
        <taxon>Geoglossaceae</taxon>
        <taxon>Trichoglossum</taxon>
    </lineage>
</organism>
<keyword evidence="2" id="KW-1133">Transmembrane helix</keyword>
<evidence type="ECO:0000313" key="3">
    <source>
        <dbReference type="EMBL" id="KAH0555745.1"/>
    </source>
</evidence>
<evidence type="ECO:0000256" key="2">
    <source>
        <dbReference type="SAM" id="Phobius"/>
    </source>
</evidence>
<keyword evidence="2" id="KW-0472">Membrane</keyword>
<name>A0A9P8IIS2_9PEZI</name>
<comment type="caution">
    <text evidence="3">The sequence shown here is derived from an EMBL/GenBank/DDBJ whole genome shotgun (WGS) entry which is preliminary data.</text>
</comment>
<sequence length="233" mass="26205">MTPLSSEVLESIVENQRLLLSQEEDDEREEKGAEQQEEQDYWQPIQRLQRIRRQLPTALGIAACAIAALLLIAMMAKTGIDKISRSGAVVLDCGKTPAEAKAKGCVFDIMNYAWTPPACYEKDLADEALLRGPWPWFLDRNATLPLPQDPAVLGDEPLVWTTYDYHAEHCLYAAKLVHRAALRGAGGFLLQEVEEWGHTEHCHGIVAHRVGELREINTRISPNWDLCIPLLQE</sequence>
<gene>
    <name evidence="3" type="ORF">GP486_006308</name>
</gene>
<dbReference type="AlphaFoldDB" id="A0A9P8IIS2"/>
<evidence type="ECO:0000256" key="1">
    <source>
        <dbReference type="SAM" id="MobiDB-lite"/>
    </source>
</evidence>
<proteinExistence type="predicted"/>
<protein>
    <submittedName>
        <fullName evidence="3">Uncharacterized protein</fullName>
    </submittedName>
</protein>
<dbReference type="PANTHER" id="PTHR35896:SF3">
    <property type="entry name" value="MAJOR FACILITATOR SUPERFAMILY TRANSPORTER"/>
    <property type="match status" value="1"/>
</dbReference>
<keyword evidence="4" id="KW-1185">Reference proteome</keyword>